<feature type="region of interest" description="Disordered" evidence="1">
    <location>
        <begin position="1"/>
        <end position="50"/>
    </location>
</feature>
<accession>A0A4S4M005</accession>
<feature type="compositionally biased region" description="Polar residues" evidence="1">
    <location>
        <begin position="34"/>
        <end position="44"/>
    </location>
</feature>
<organism evidence="2 3">
    <name type="scientific">Antrodiella citrinella</name>
    <dbReference type="NCBI Taxonomy" id="2447956"/>
    <lineage>
        <taxon>Eukaryota</taxon>
        <taxon>Fungi</taxon>
        <taxon>Dikarya</taxon>
        <taxon>Basidiomycota</taxon>
        <taxon>Agaricomycotina</taxon>
        <taxon>Agaricomycetes</taxon>
        <taxon>Polyporales</taxon>
        <taxon>Steccherinaceae</taxon>
        <taxon>Antrodiella</taxon>
    </lineage>
</organism>
<proteinExistence type="predicted"/>
<sequence length="141" mass="15248">MSTVDSDDTTVTQAPARLSSSDTQASASVPVDGTQASPSVPTDDTQFDIPPMTGGQCFNIKPPAPDPELYNGNWAFGFPIPYEWVSKQVVLFGGTKSRDQVISDADDGIREICAKIAEGHDTLPVKHMQLRNGRNALRKRT</sequence>
<evidence type="ECO:0000313" key="2">
    <source>
        <dbReference type="EMBL" id="THH17737.1"/>
    </source>
</evidence>
<dbReference type="EMBL" id="SGPM01000631">
    <property type="protein sequence ID" value="THH17737.1"/>
    <property type="molecule type" value="Genomic_DNA"/>
</dbReference>
<dbReference type="Proteomes" id="UP000308730">
    <property type="component" value="Unassembled WGS sequence"/>
</dbReference>
<evidence type="ECO:0000256" key="1">
    <source>
        <dbReference type="SAM" id="MobiDB-lite"/>
    </source>
</evidence>
<name>A0A4S4M005_9APHY</name>
<keyword evidence="3" id="KW-1185">Reference proteome</keyword>
<evidence type="ECO:0000313" key="3">
    <source>
        <dbReference type="Proteomes" id="UP000308730"/>
    </source>
</evidence>
<dbReference type="AlphaFoldDB" id="A0A4S4M005"/>
<feature type="compositionally biased region" description="Polar residues" evidence="1">
    <location>
        <begin position="18"/>
        <end position="27"/>
    </location>
</feature>
<gene>
    <name evidence="2" type="ORF">EUX98_g9070</name>
</gene>
<reference evidence="2 3" key="1">
    <citation type="submission" date="2019-02" db="EMBL/GenBank/DDBJ databases">
        <title>Genome sequencing of the rare red list fungi Antrodiella citrinella (Flaviporus citrinellus).</title>
        <authorList>
            <person name="Buettner E."/>
            <person name="Kellner H."/>
        </authorList>
    </citation>
    <scope>NUCLEOTIDE SEQUENCE [LARGE SCALE GENOMIC DNA]</scope>
    <source>
        <strain evidence="2 3">DSM 108506</strain>
    </source>
</reference>
<comment type="caution">
    <text evidence="2">The sequence shown here is derived from an EMBL/GenBank/DDBJ whole genome shotgun (WGS) entry which is preliminary data.</text>
</comment>
<protein>
    <submittedName>
        <fullName evidence="2">Uncharacterized protein</fullName>
    </submittedName>
</protein>